<accession>A0A383UYH7</accession>
<dbReference type="AlphaFoldDB" id="A0A383UYH7"/>
<dbReference type="Pfam" id="PF19535">
    <property type="entry name" value="DUF6060"/>
    <property type="match status" value="1"/>
</dbReference>
<proteinExistence type="predicted"/>
<evidence type="ECO:0000313" key="2">
    <source>
        <dbReference type="Proteomes" id="UP000275772"/>
    </source>
</evidence>
<reference evidence="1 2" key="1">
    <citation type="submission" date="2017-11" db="EMBL/GenBank/DDBJ databases">
        <authorList>
            <person name="Kracher B."/>
        </authorList>
    </citation>
    <scope>NUCLEOTIDE SEQUENCE [LARGE SCALE GENOMIC DNA]</scope>
    <source>
        <strain evidence="1 2">RACE1</strain>
    </source>
</reference>
<protein>
    <submittedName>
        <fullName evidence="1">Uncharacterized protein</fullName>
    </submittedName>
</protein>
<dbReference type="InterPro" id="IPR045702">
    <property type="entry name" value="DUF6060"/>
</dbReference>
<dbReference type="VEuPathDB" id="FungiDB:BLGHR1_15158"/>
<dbReference type="EMBL" id="UNSH01000064">
    <property type="protein sequence ID" value="SZF04362.1"/>
    <property type="molecule type" value="Genomic_DNA"/>
</dbReference>
<organism evidence="1 2">
    <name type="scientific">Blumeria hordei</name>
    <name type="common">Barley powdery mildew</name>
    <name type="synonym">Blumeria graminis f. sp. hordei</name>
    <dbReference type="NCBI Taxonomy" id="2867405"/>
    <lineage>
        <taxon>Eukaryota</taxon>
        <taxon>Fungi</taxon>
        <taxon>Dikarya</taxon>
        <taxon>Ascomycota</taxon>
        <taxon>Pezizomycotina</taxon>
        <taxon>Leotiomycetes</taxon>
        <taxon>Erysiphales</taxon>
        <taxon>Erysiphaceae</taxon>
        <taxon>Blumeria</taxon>
    </lineage>
</organism>
<dbReference type="Proteomes" id="UP000275772">
    <property type="component" value="Unassembled WGS sequence"/>
</dbReference>
<evidence type="ECO:0000313" key="1">
    <source>
        <dbReference type="EMBL" id="SZF04362.1"/>
    </source>
</evidence>
<sequence length="308" mass="32593">MIDFFLYHSRSNARVAFLFHPSCQPVLSADASVLIHVATLLRILCRLSSVAPMSCTALASQLVLIVSFLLTPNVLADCRDFKQSRNYYTLSSPDEQIISTGYVCDVPKSDISPLPGQSQCNATSECPAITSGIVTTIGSNNLSLSHDDVLPLYSLIPSKTYYTPPSFLYSLSGNVTSAVTCLTAHVANGTVNDTTTAGYSTFIPTLLCIEGTLSRCSDGPVDDGTPIQLCAVNALDLGADGIVPNGVQKWIDTDVDTALNLTQNPAESQTPIEAEAGPDLENLGIPRPVGSMKFSIALLLAFSIAVAA</sequence>
<name>A0A383UYH7_BLUHO</name>
<gene>
    <name evidence="1" type="ORF">BLGHR1_15158</name>
</gene>